<dbReference type="Proteomes" id="UP000019249">
    <property type="component" value="Unassembled WGS sequence"/>
</dbReference>
<reference evidence="3 4" key="1">
    <citation type="journal article" date="2014" name="Int. J. Syst. Evol. Microbiol.">
        <title>Listeria floridensis sp. nov., Listeria aquatica sp. nov., Listeria cornellensis sp. nov., Listeria riparia sp. nov. and Listeria grandensis sp. nov., from agricultural and natural environments.</title>
        <authorList>
            <person name="den Bakker H.C."/>
            <person name="Warchocki S."/>
            <person name="Wright E.M."/>
            <person name="Allred A.F."/>
            <person name="Ahlstrom C."/>
            <person name="Manuel C.S."/>
            <person name="Stasiewicz M.J."/>
            <person name="Burrell A."/>
            <person name="Roof S."/>
            <person name="Strawn L."/>
            <person name="Fortes E.D."/>
            <person name="Nightingale K.K."/>
            <person name="Kephart D."/>
            <person name="Wiedmann M."/>
        </authorList>
    </citation>
    <scope>NUCLEOTIDE SEQUENCE [LARGE SCALE GENOMIC DNA]</scope>
    <source>
        <strain evidence="3 4">FSL S10-1187</strain>
    </source>
</reference>
<evidence type="ECO:0000256" key="2">
    <source>
        <dbReference type="SAM" id="SignalP"/>
    </source>
</evidence>
<proteinExistence type="predicted"/>
<dbReference type="RefSeq" id="WP_051993566.1">
    <property type="nucleotide sequence ID" value="NZ_AODF01000020.1"/>
</dbReference>
<keyword evidence="2" id="KW-0732">Signal</keyword>
<gene>
    <name evidence="3" type="ORF">MFLO_09672</name>
</gene>
<keyword evidence="4" id="KW-1185">Reference proteome</keyword>
<evidence type="ECO:0000256" key="1">
    <source>
        <dbReference type="SAM" id="MobiDB-lite"/>
    </source>
</evidence>
<dbReference type="PROSITE" id="PS51257">
    <property type="entry name" value="PROKAR_LIPOPROTEIN"/>
    <property type="match status" value="1"/>
</dbReference>
<dbReference type="EMBL" id="AODF01000020">
    <property type="protein sequence ID" value="EUJ30954.1"/>
    <property type="molecule type" value="Genomic_DNA"/>
</dbReference>
<organism evidence="3 4">
    <name type="scientific">Listeria floridensis FSL S10-1187</name>
    <dbReference type="NCBI Taxonomy" id="1265817"/>
    <lineage>
        <taxon>Bacteria</taxon>
        <taxon>Bacillati</taxon>
        <taxon>Bacillota</taxon>
        <taxon>Bacilli</taxon>
        <taxon>Bacillales</taxon>
        <taxon>Listeriaceae</taxon>
        <taxon>Listeria</taxon>
    </lineage>
</organism>
<feature type="signal peptide" evidence="2">
    <location>
        <begin position="1"/>
        <end position="22"/>
    </location>
</feature>
<evidence type="ECO:0000313" key="3">
    <source>
        <dbReference type="EMBL" id="EUJ30954.1"/>
    </source>
</evidence>
<sequence length="81" mass="8948">MKKTALISCVMVVGLLSACSPAASEKTETINQGEDQTKQVEKQNKTTNDLNKPVVVNGIELVVKQEETKDVKKRRSNKSFI</sequence>
<feature type="chain" id="PRO_5045587520" description="Lipoprotein" evidence="2">
    <location>
        <begin position="23"/>
        <end position="81"/>
    </location>
</feature>
<accession>A0ABN0RE96</accession>
<evidence type="ECO:0008006" key="5">
    <source>
        <dbReference type="Google" id="ProtNLM"/>
    </source>
</evidence>
<feature type="region of interest" description="Disordered" evidence="1">
    <location>
        <begin position="27"/>
        <end position="48"/>
    </location>
</feature>
<protein>
    <recommendedName>
        <fullName evidence="5">Lipoprotein</fullName>
    </recommendedName>
</protein>
<comment type="caution">
    <text evidence="3">The sequence shown here is derived from an EMBL/GenBank/DDBJ whole genome shotgun (WGS) entry which is preliminary data.</text>
</comment>
<name>A0ABN0RE96_9LIST</name>
<evidence type="ECO:0000313" key="4">
    <source>
        <dbReference type="Proteomes" id="UP000019249"/>
    </source>
</evidence>
<feature type="compositionally biased region" description="Basic and acidic residues" evidence="1">
    <location>
        <begin position="35"/>
        <end position="44"/>
    </location>
</feature>